<keyword evidence="2" id="KW-0813">Transport</keyword>
<name>A0A212IYL1_9BACT</name>
<feature type="domain" description="Cation/H+ exchanger transmembrane" evidence="8">
    <location>
        <begin position="77"/>
        <end position="457"/>
    </location>
</feature>
<evidence type="ECO:0000256" key="6">
    <source>
        <dbReference type="ARBA" id="ARBA00023136"/>
    </source>
</evidence>
<dbReference type="AlphaFoldDB" id="A0A212IYL1"/>
<reference evidence="9" key="1">
    <citation type="submission" date="2016-04" db="EMBL/GenBank/DDBJ databases">
        <authorList>
            <person name="Evans L.H."/>
            <person name="Alamgir A."/>
            <person name="Owens N."/>
            <person name="Weber N.D."/>
            <person name="Virtaneva K."/>
            <person name="Barbian K."/>
            <person name="Babar A."/>
            <person name="Rosenke K."/>
        </authorList>
    </citation>
    <scope>NUCLEOTIDE SEQUENCE</scope>
    <source>
        <strain evidence="9">86-1</strain>
    </source>
</reference>
<keyword evidence="4 7" id="KW-1133">Transmembrane helix</keyword>
<dbReference type="InterPro" id="IPR006153">
    <property type="entry name" value="Cation/H_exchanger_TM"/>
</dbReference>
<evidence type="ECO:0000256" key="3">
    <source>
        <dbReference type="ARBA" id="ARBA00022692"/>
    </source>
</evidence>
<dbReference type="PANTHER" id="PTHR32468">
    <property type="entry name" value="CATION/H + ANTIPORTER"/>
    <property type="match status" value="1"/>
</dbReference>
<dbReference type="PANTHER" id="PTHR32468:SF0">
    <property type="entry name" value="K(+)_H(+) ANTIPORTER 1"/>
    <property type="match status" value="1"/>
</dbReference>
<feature type="transmembrane region" description="Helical" evidence="7">
    <location>
        <begin position="255"/>
        <end position="273"/>
    </location>
</feature>
<keyword evidence="3 7" id="KW-0812">Transmembrane</keyword>
<feature type="transmembrane region" description="Helical" evidence="7">
    <location>
        <begin position="226"/>
        <end position="249"/>
    </location>
</feature>
<organism evidence="9">
    <name type="scientific">uncultured Dysgonomonas sp</name>
    <dbReference type="NCBI Taxonomy" id="206096"/>
    <lineage>
        <taxon>Bacteria</taxon>
        <taxon>Pseudomonadati</taxon>
        <taxon>Bacteroidota</taxon>
        <taxon>Bacteroidia</taxon>
        <taxon>Bacteroidales</taxon>
        <taxon>Dysgonomonadaceae</taxon>
        <taxon>Dysgonomonas</taxon>
        <taxon>environmental samples</taxon>
    </lineage>
</organism>
<dbReference type="Pfam" id="PF00999">
    <property type="entry name" value="Na_H_Exchanger"/>
    <property type="match status" value="1"/>
</dbReference>
<evidence type="ECO:0000256" key="2">
    <source>
        <dbReference type="ARBA" id="ARBA00022448"/>
    </source>
</evidence>
<feature type="transmembrane region" description="Helical" evidence="7">
    <location>
        <begin position="7"/>
        <end position="25"/>
    </location>
</feature>
<dbReference type="InterPro" id="IPR050794">
    <property type="entry name" value="CPA2_transporter"/>
</dbReference>
<keyword evidence="6 7" id="KW-0472">Membrane</keyword>
<dbReference type="Gene3D" id="1.20.1530.20">
    <property type="match status" value="1"/>
</dbReference>
<evidence type="ECO:0000259" key="8">
    <source>
        <dbReference type="Pfam" id="PF00999"/>
    </source>
</evidence>
<sequence length="763" mass="85296">MKKYRNLVFYTSIIGLFSALIYFIVRVGRHNLEAKQNVYGLASTTSAWSDFMHHLSEDFAAPVAILLLQIVVILLAVRIFGWICQKIGQPTVVGEIFAGVVLGPSLLGHYFPQISEFLFPVSSLENIRFLSQIGLILFMFIVGMELNLKTLKNRANNALIISHTSIAVCFTLGVLVAYYLFGNFTHQSTVFLPFALFMGIAMSIAAFPVMARIIHERGINKTPLGATIITCAAIDDITAWCLLAAVIAVVKAGSFASSLFIILLALLYVLAMFKIVRPFLKRIADLQSSNRTISKSVIGVFFLILFLSAYATEVIGIHALFGAFLAGVIMPPNLNFRNLFTEKIEDVSLVLLLPLFFVFTGLRTEIGLLNEPGLWMICGGIVFLAIFGKTMGSAIAARFVGNNWKDSLTIGALMNTRGLMELVVLNIGLDLGILTPEVFAMMVVMALTTTFMTSPLLSLIDKVFKKKQTDTDLVQEDKYKILVWFQSPEMGRKLMFVANSFIRKKQASSELTMLHLSEGNLLYQYGIEEEEEEMFKPVEEEAHSLQQNFIPVFKVVGDTNNSVAKIANKGEYDFLLIGYQGSVLSDNVLGRFLGFSNRILHLPNYLLTKLGNQKKWSRMLLAPLDEGQRTIVSKSDMPVGIFVDRGIDKGLVSMRNIFVPILDEDDIFVGDFMERLAENSYVRITLWDAIGLMDTSMDFIKSVRAIKAINPYLFQLWNNNIPIDSDILKKQDLIMISLNSWKELDSRNPRLMKDAPSTLVLTN</sequence>
<dbReference type="EMBL" id="FLUM01000001">
    <property type="protein sequence ID" value="SBV92281.1"/>
    <property type="molecule type" value="Genomic_DNA"/>
</dbReference>
<dbReference type="RefSeq" id="WP_296938463.1">
    <property type="nucleotide sequence ID" value="NZ_LT599032.1"/>
</dbReference>
<protein>
    <recommendedName>
        <fullName evidence="8">Cation/H+ exchanger transmembrane domain-containing protein</fullName>
    </recommendedName>
</protein>
<dbReference type="GO" id="GO:0016020">
    <property type="term" value="C:membrane"/>
    <property type="evidence" value="ECO:0007669"/>
    <property type="project" value="UniProtKB-SubCell"/>
</dbReference>
<keyword evidence="5" id="KW-0406">Ion transport</keyword>
<evidence type="ECO:0000256" key="4">
    <source>
        <dbReference type="ARBA" id="ARBA00022989"/>
    </source>
</evidence>
<feature type="transmembrane region" description="Helical" evidence="7">
    <location>
        <begin position="346"/>
        <end position="362"/>
    </location>
</feature>
<evidence type="ECO:0000256" key="7">
    <source>
        <dbReference type="SAM" id="Phobius"/>
    </source>
</evidence>
<feature type="transmembrane region" description="Helical" evidence="7">
    <location>
        <begin position="374"/>
        <end position="396"/>
    </location>
</feature>
<evidence type="ECO:0000313" key="9">
    <source>
        <dbReference type="EMBL" id="SBV92281.1"/>
    </source>
</evidence>
<proteinExistence type="predicted"/>
<evidence type="ECO:0000256" key="1">
    <source>
        <dbReference type="ARBA" id="ARBA00004141"/>
    </source>
</evidence>
<feature type="transmembrane region" description="Helical" evidence="7">
    <location>
        <begin position="127"/>
        <end position="146"/>
    </location>
</feature>
<accession>A0A212IYL1</accession>
<feature type="transmembrane region" description="Helical" evidence="7">
    <location>
        <begin position="293"/>
        <end position="311"/>
    </location>
</feature>
<comment type="subcellular location">
    <subcellularLocation>
        <location evidence="1">Membrane</location>
        <topology evidence="1">Multi-pass membrane protein</topology>
    </subcellularLocation>
</comment>
<feature type="transmembrane region" description="Helical" evidence="7">
    <location>
        <begin position="158"/>
        <end position="181"/>
    </location>
</feature>
<feature type="transmembrane region" description="Helical" evidence="7">
    <location>
        <begin position="92"/>
        <end position="111"/>
    </location>
</feature>
<evidence type="ECO:0000256" key="5">
    <source>
        <dbReference type="ARBA" id="ARBA00023065"/>
    </source>
</evidence>
<dbReference type="InterPro" id="IPR038770">
    <property type="entry name" value="Na+/solute_symporter_sf"/>
</dbReference>
<feature type="transmembrane region" description="Helical" evidence="7">
    <location>
        <begin position="193"/>
        <end position="214"/>
    </location>
</feature>
<feature type="transmembrane region" description="Helical" evidence="7">
    <location>
        <begin position="59"/>
        <end position="80"/>
    </location>
</feature>
<dbReference type="GO" id="GO:1902600">
    <property type="term" value="P:proton transmembrane transport"/>
    <property type="evidence" value="ECO:0007669"/>
    <property type="project" value="InterPro"/>
</dbReference>
<feature type="transmembrane region" description="Helical" evidence="7">
    <location>
        <begin position="317"/>
        <end position="334"/>
    </location>
</feature>
<gene>
    <name evidence="9" type="ORF">KL86DYS1_10568</name>
</gene>
<dbReference type="GO" id="GO:0015297">
    <property type="term" value="F:antiporter activity"/>
    <property type="evidence" value="ECO:0007669"/>
    <property type="project" value="InterPro"/>
</dbReference>